<dbReference type="PANTHER" id="PTHR35936:SF38">
    <property type="entry name" value="GLUTAMINE-BINDING PERIPLASMIC PROTEIN"/>
    <property type="match status" value="1"/>
</dbReference>
<dbReference type="Pfam" id="PF00497">
    <property type="entry name" value="SBP_bac_3"/>
    <property type="match status" value="1"/>
</dbReference>
<dbReference type="SUPFAM" id="SSF53850">
    <property type="entry name" value="Periplasmic binding protein-like II"/>
    <property type="match status" value="1"/>
</dbReference>
<evidence type="ECO:0000256" key="3">
    <source>
        <dbReference type="SAM" id="SignalP"/>
    </source>
</evidence>
<evidence type="ECO:0000313" key="6">
    <source>
        <dbReference type="EMBL" id="SBT18458.1"/>
    </source>
</evidence>
<keyword evidence="2 3" id="KW-0732">Signal</keyword>
<evidence type="ECO:0000313" key="8">
    <source>
        <dbReference type="Proteomes" id="UP000092840"/>
    </source>
</evidence>
<feature type="chain" id="PRO_5008677031" evidence="3">
    <location>
        <begin position="26"/>
        <end position="268"/>
    </location>
</feature>
<reference evidence="6 9" key="1">
    <citation type="submission" date="2016-06" db="EMBL/GenBank/DDBJ databases">
        <authorList>
            <person name="Kjaerup R.B."/>
            <person name="Dalgaard T.S."/>
            <person name="Juul-Madsen H.R."/>
        </authorList>
    </citation>
    <scope>NUCLEOTIDE SEQUENCE [LARGE SCALE GENOMIC DNA]</scope>
    <source>
        <strain evidence="6 9">CECT 5115</strain>
    </source>
</reference>
<feature type="domain" description="Ionotropic glutamate receptor C-terminal" evidence="5">
    <location>
        <begin position="38"/>
        <end position="260"/>
    </location>
</feature>
<dbReference type="EMBL" id="FLRA01000020">
    <property type="protein sequence ID" value="SBT18458.1"/>
    <property type="molecule type" value="Genomic_DNA"/>
</dbReference>
<gene>
    <name evidence="6" type="primary">glnH_1</name>
    <name evidence="6" type="ORF">MGA5115_02589</name>
    <name evidence="7" type="ORF">MGA5116_03283</name>
</gene>
<evidence type="ECO:0000259" key="4">
    <source>
        <dbReference type="SMART" id="SM00062"/>
    </source>
</evidence>
<protein>
    <submittedName>
        <fullName evidence="6">ABC transporter glutamine-binding protein GlnH</fullName>
    </submittedName>
</protein>
<dbReference type="AlphaFoldDB" id="A0A1C3JTA1"/>
<dbReference type="GO" id="GO:0016020">
    <property type="term" value="C:membrane"/>
    <property type="evidence" value="ECO:0007669"/>
    <property type="project" value="InterPro"/>
</dbReference>
<dbReference type="CDD" id="cd13629">
    <property type="entry name" value="PBP2_Dsm1740"/>
    <property type="match status" value="1"/>
</dbReference>
<dbReference type="PANTHER" id="PTHR35936">
    <property type="entry name" value="MEMBRANE-BOUND LYTIC MUREIN TRANSGLYCOSYLASE F"/>
    <property type="match status" value="1"/>
</dbReference>
<dbReference type="EMBL" id="FLRB01000021">
    <property type="protein sequence ID" value="SBT22660.1"/>
    <property type="molecule type" value="Genomic_DNA"/>
</dbReference>
<evidence type="ECO:0000313" key="9">
    <source>
        <dbReference type="Proteomes" id="UP000092871"/>
    </source>
</evidence>
<reference evidence="7 8" key="2">
    <citation type="submission" date="2016-06" db="EMBL/GenBank/DDBJ databases">
        <authorList>
            <person name="Rodrigo-Torres L."/>
            <person name="Arahal D.R."/>
        </authorList>
    </citation>
    <scope>NUCLEOTIDE SEQUENCE [LARGE SCALE GENOMIC DNA]</scope>
    <source>
        <strain evidence="7 8">CECT 5116</strain>
    </source>
</reference>
<dbReference type="InterPro" id="IPR001638">
    <property type="entry name" value="Solute-binding_3/MltF_N"/>
</dbReference>
<organism evidence="6 9">
    <name type="scientific">Marinomonas gallaica</name>
    <dbReference type="NCBI Taxonomy" id="1806667"/>
    <lineage>
        <taxon>Bacteria</taxon>
        <taxon>Pseudomonadati</taxon>
        <taxon>Pseudomonadota</taxon>
        <taxon>Gammaproteobacteria</taxon>
        <taxon>Oceanospirillales</taxon>
        <taxon>Oceanospirillaceae</taxon>
        <taxon>Marinomonas</taxon>
    </lineage>
</organism>
<evidence type="ECO:0000256" key="2">
    <source>
        <dbReference type="ARBA" id="ARBA00022729"/>
    </source>
</evidence>
<dbReference type="Proteomes" id="UP000092840">
    <property type="component" value="Unassembled WGS sequence"/>
</dbReference>
<dbReference type="SMART" id="SM00062">
    <property type="entry name" value="PBPb"/>
    <property type="match status" value="1"/>
</dbReference>
<dbReference type="InterPro" id="IPR001320">
    <property type="entry name" value="Iontro_rcpt_C"/>
</dbReference>
<feature type="domain" description="Solute-binding protein family 3/N-terminal" evidence="4">
    <location>
        <begin position="38"/>
        <end position="261"/>
    </location>
</feature>
<proteinExistence type="inferred from homology"/>
<feature type="signal peptide" evidence="3">
    <location>
        <begin position="1"/>
        <end position="25"/>
    </location>
</feature>
<evidence type="ECO:0000313" key="7">
    <source>
        <dbReference type="EMBL" id="SBT22660.1"/>
    </source>
</evidence>
<evidence type="ECO:0000259" key="5">
    <source>
        <dbReference type="SMART" id="SM00079"/>
    </source>
</evidence>
<sequence>MKFGLKKAVSGLALVGALFSSSSYAAEPAIDNILSNGELKVCFEAGYIPFEMKTKDGRFIGFDIDIAKHMARSMDVKFTPVNTAWDGIIPALQTGKCDIIIGGMAITPQRNLKVMFADTYIEIGQTVLIKPELEGKVTSYRDLNDPKYTLVSQIGTTGAQAAQKFFPKAKLDLFETSADAVLQVANGKADAFVYDLPYNALYASQHQDNVVHLDQSFTYEPLGWAIRQNDPNFINFLNNYLVQIKKDGSYDRIYDKWFKSDAWVDNIQ</sequence>
<evidence type="ECO:0000256" key="1">
    <source>
        <dbReference type="ARBA" id="ARBA00010333"/>
    </source>
</evidence>
<name>A0A1C3JTA1_9GAMM</name>
<comment type="similarity">
    <text evidence="1">Belongs to the bacterial solute-binding protein 3 family.</text>
</comment>
<dbReference type="OrthoDB" id="9768183at2"/>
<dbReference type="Gene3D" id="3.40.190.10">
    <property type="entry name" value="Periplasmic binding protein-like II"/>
    <property type="match status" value="2"/>
</dbReference>
<keyword evidence="8" id="KW-1185">Reference proteome</keyword>
<dbReference type="GO" id="GO:0015276">
    <property type="term" value="F:ligand-gated monoatomic ion channel activity"/>
    <property type="evidence" value="ECO:0007669"/>
    <property type="project" value="InterPro"/>
</dbReference>
<dbReference type="SMART" id="SM00079">
    <property type="entry name" value="PBPe"/>
    <property type="match status" value="1"/>
</dbReference>
<dbReference type="RefSeq" id="WP_083203049.1">
    <property type="nucleotide sequence ID" value="NZ_FLRA01000020.1"/>
</dbReference>
<dbReference type="Proteomes" id="UP000092871">
    <property type="component" value="Unassembled WGS sequence"/>
</dbReference>
<accession>A0A1C3JTA1</accession>